<name>A0AAV7NWR2_PLEWA</name>
<dbReference type="Proteomes" id="UP001066276">
    <property type="component" value="Chromosome 8"/>
</dbReference>
<keyword evidence="3" id="KW-1185">Reference proteome</keyword>
<proteinExistence type="predicted"/>
<comment type="caution">
    <text evidence="2">The sequence shown here is derived from an EMBL/GenBank/DDBJ whole genome shotgun (WGS) entry which is preliminary data.</text>
</comment>
<accession>A0AAV7NWR2</accession>
<reference evidence="2" key="1">
    <citation type="journal article" date="2022" name="bioRxiv">
        <title>Sequencing and chromosome-scale assembly of the giantPleurodeles waltlgenome.</title>
        <authorList>
            <person name="Brown T."/>
            <person name="Elewa A."/>
            <person name="Iarovenko S."/>
            <person name="Subramanian E."/>
            <person name="Araus A.J."/>
            <person name="Petzold A."/>
            <person name="Susuki M."/>
            <person name="Suzuki K.-i.T."/>
            <person name="Hayashi T."/>
            <person name="Toyoda A."/>
            <person name="Oliveira C."/>
            <person name="Osipova E."/>
            <person name="Leigh N.D."/>
            <person name="Simon A."/>
            <person name="Yun M.H."/>
        </authorList>
    </citation>
    <scope>NUCLEOTIDE SEQUENCE</scope>
    <source>
        <strain evidence="2">20211129_DDA</strain>
        <tissue evidence="2">Liver</tissue>
    </source>
</reference>
<sequence length="111" mass="13112">MMFQYCVLIRRHTFQLRTFTKIHKAAPRLLENTTQIRSSWMLPFNTTCQRRNAATRFGSAPPSCQLATCDRNQQQEQDQEHIGKSRNRADWLRSSVWPTCQGDRKQRQEQG</sequence>
<evidence type="ECO:0000256" key="1">
    <source>
        <dbReference type="SAM" id="MobiDB-lite"/>
    </source>
</evidence>
<evidence type="ECO:0000313" key="3">
    <source>
        <dbReference type="Proteomes" id="UP001066276"/>
    </source>
</evidence>
<organism evidence="2 3">
    <name type="scientific">Pleurodeles waltl</name>
    <name type="common">Iberian ribbed newt</name>
    <dbReference type="NCBI Taxonomy" id="8319"/>
    <lineage>
        <taxon>Eukaryota</taxon>
        <taxon>Metazoa</taxon>
        <taxon>Chordata</taxon>
        <taxon>Craniata</taxon>
        <taxon>Vertebrata</taxon>
        <taxon>Euteleostomi</taxon>
        <taxon>Amphibia</taxon>
        <taxon>Batrachia</taxon>
        <taxon>Caudata</taxon>
        <taxon>Salamandroidea</taxon>
        <taxon>Salamandridae</taxon>
        <taxon>Pleurodelinae</taxon>
        <taxon>Pleurodeles</taxon>
    </lineage>
</organism>
<dbReference type="AlphaFoldDB" id="A0AAV7NWR2"/>
<evidence type="ECO:0000313" key="2">
    <source>
        <dbReference type="EMBL" id="KAJ1119512.1"/>
    </source>
</evidence>
<dbReference type="EMBL" id="JANPWB010000012">
    <property type="protein sequence ID" value="KAJ1119512.1"/>
    <property type="molecule type" value="Genomic_DNA"/>
</dbReference>
<feature type="compositionally biased region" description="Basic and acidic residues" evidence="1">
    <location>
        <begin position="78"/>
        <end position="90"/>
    </location>
</feature>
<feature type="region of interest" description="Disordered" evidence="1">
    <location>
        <begin position="70"/>
        <end position="90"/>
    </location>
</feature>
<gene>
    <name evidence="2" type="ORF">NDU88_007697</name>
</gene>
<protein>
    <submittedName>
        <fullName evidence="2">Uncharacterized protein</fullName>
    </submittedName>
</protein>